<dbReference type="GO" id="GO:0005737">
    <property type="term" value="C:cytoplasm"/>
    <property type="evidence" value="ECO:0007669"/>
    <property type="project" value="UniProtKB-SubCell"/>
</dbReference>
<name>A0ABD3VJP6_SINWO</name>
<comment type="subcellular location">
    <subcellularLocation>
        <location evidence="2">Cytoplasm</location>
    </subcellularLocation>
    <subcellularLocation>
        <location evidence="1">Nucleus</location>
    </subcellularLocation>
</comment>
<organism evidence="10 11">
    <name type="scientific">Sinanodonta woodiana</name>
    <name type="common">Chinese pond mussel</name>
    <name type="synonym">Anodonta woodiana</name>
    <dbReference type="NCBI Taxonomy" id="1069815"/>
    <lineage>
        <taxon>Eukaryota</taxon>
        <taxon>Metazoa</taxon>
        <taxon>Spiralia</taxon>
        <taxon>Lophotrochozoa</taxon>
        <taxon>Mollusca</taxon>
        <taxon>Bivalvia</taxon>
        <taxon>Autobranchia</taxon>
        <taxon>Heteroconchia</taxon>
        <taxon>Palaeoheterodonta</taxon>
        <taxon>Unionida</taxon>
        <taxon>Unionoidea</taxon>
        <taxon>Unionidae</taxon>
        <taxon>Unioninae</taxon>
        <taxon>Sinanodonta</taxon>
    </lineage>
</organism>
<evidence type="ECO:0000256" key="5">
    <source>
        <dbReference type="ARBA" id="ARBA00020264"/>
    </source>
</evidence>
<reference evidence="10 11" key="1">
    <citation type="submission" date="2024-11" db="EMBL/GenBank/DDBJ databases">
        <title>Chromosome-level genome assembly of the freshwater bivalve Anodonta woodiana.</title>
        <authorList>
            <person name="Chen X."/>
        </authorList>
    </citation>
    <scope>NUCLEOTIDE SEQUENCE [LARGE SCALE GENOMIC DNA]</scope>
    <source>
        <strain evidence="10">MN2024</strain>
        <tissue evidence="10">Gills</tissue>
    </source>
</reference>
<keyword evidence="11" id="KW-1185">Reference proteome</keyword>
<dbReference type="CDD" id="cd19496">
    <property type="entry name" value="Elp5"/>
    <property type="match status" value="1"/>
</dbReference>
<evidence type="ECO:0000256" key="8">
    <source>
        <dbReference type="ARBA" id="ARBA00023242"/>
    </source>
</evidence>
<evidence type="ECO:0000256" key="2">
    <source>
        <dbReference type="ARBA" id="ARBA00004496"/>
    </source>
</evidence>
<evidence type="ECO:0000256" key="7">
    <source>
        <dbReference type="ARBA" id="ARBA00022694"/>
    </source>
</evidence>
<feature type="region of interest" description="Disordered" evidence="9">
    <location>
        <begin position="260"/>
        <end position="299"/>
    </location>
</feature>
<dbReference type="Proteomes" id="UP001634394">
    <property type="component" value="Unassembled WGS sequence"/>
</dbReference>
<evidence type="ECO:0000256" key="3">
    <source>
        <dbReference type="ARBA" id="ARBA00005043"/>
    </source>
</evidence>
<accession>A0ABD3VJP6</accession>
<dbReference type="InterPro" id="IPR019519">
    <property type="entry name" value="Elp5"/>
</dbReference>
<comment type="caution">
    <text evidence="10">The sequence shown here is derived from an EMBL/GenBank/DDBJ whole genome shotgun (WGS) entry which is preliminary data.</text>
</comment>
<protein>
    <recommendedName>
        <fullName evidence="5">Elongator complex protein 5</fullName>
    </recommendedName>
</protein>
<keyword evidence="8" id="KW-0539">Nucleus</keyword>
<dbReference type="GO" id="GO:0005634">
    <property type="term" value="C:nucleus"/>
    <property type="evidence" value="ECO:0007669"/>
    <property type="project" value="UniProtKB-SubCell"/>
</dbReference>
<evidence type="ECO:0000313" key="10">
    <source>
        <dbReference type="EMBL" id="KAL3861819.1"/>
    </source>
</evidence>
<dbReference type="PANTHER" id="PTHR15641">
    <property type="entry name" value="ELONGATOR COMPLEX PROTEIN 5"/>
    <property type="match status" value="1"/>
</dbReference>
<evidence type="ECO:0000256" key="4">
    <source>
        <dbReference type="ARBA" id="ARBA00009567"/>
    </source>
</evidence>
<keyword evidence="6" id="KW-0963">Cytoplasm</keyword>
<evidence type="ECO:0000256" key="6">
    <source>
        <dbReference type="ARBA" id="ARBA00022490"/>
    </source>
</evidence>
<keyword evidence="7" id="KW-0819">tRNA processing</keyword>
<evidence type="ECO:0000256" key="1">
    <source>
        <dbReference type="ARBA" id="ARBA00004123"/>
    </source>
</evidence>
<dbReference type="EMBL" id="JBJQND010000011">
    <property type="protein sequence ID" value="KAL3861819.1"/>
    <property type="molecule type" value="Genomic_DNA"/>
</dbReference>
<dbReference type="PANTHER" id="PTHR15641:SF1">
    <property type="entry name" value="ELONGATOR COMPLEX PROTEIN 5"/>
    <property type="match status" value="1"/>
</dbReference>
<dbReference type="GO" id="GO:0008033">
    <property type="term" value="P:tRNA processing"/>
    <property type="evidence" value="ECO:0007669"/>
    <property type="project" value="UniProtKB-KW"/>
</dbReference>
<evidence type="ECO:0000313" key="11">
    <source>
        <dbReference type="Proteomes" id="UP001634394"/>
    </source>
</evidence>
<dbReference type="Gene3D" id="3.40.50.300">
    <property type="entry name" value="P-loop containing nucleotide triphosphate hydrolases"/>
    <property type="match status" value="1"/>
</dbReference>
<comment type="pathway">
    <text evidence="3">tRNA modification; 5-methoxycarbonylmethyl-2-thiouridine-tRNA biosynthesis.</text>
</comment>
<dbReference type="InterPro" id="IPR027417">
    <property type="entry name" value="P-loop_NTPase"/>
</dbReference>
<comment type="similarity">
    <text evidence="4">Belongs to the ELP5 family.</text>
</comment>
<proteinExistence type="inferred from homology"/>
<feature type="compositionally biased region" description="Acidic residues" evidence="9">
    <location>
        <begin position="283"/>
        <end position="299"/>
    </location>
</feature>
<sequence length="299" mass="33892">MIDDIVSGREKSELVLLEDNVTHSGGPVLKSFLTSLTQRVDKVHYFVFDPHPQKALENIPSDCLNRIEVHDGFQDIGGWLDSSSLNVNTDLVKYLENLPGHLANQVVAIVINSVSPLLLHRRAPYTCQTISRLARQIHDVDVEQILCLVHQDLHDNHDVAQLEHMCSTIIRIEPSAHPQFNFCTGILHKRLSGKIVRSLEHFNIRENYEVYDVSDVKMSFSKPPAQQETTIDPTANLTFNLSLTDEERAARSQVKLPYMHDENRQDATLSKSVGEGKIFYQPDEADDFDDDDPDDDLDI</sequence>
<dbReference type="AlphaFoldDB" id="A0ABD3VJP6"/>
<evidence type="ECO:0000256" key="9">
    <source>
        <dbReference type="SAM" id="MobiDB-lite"/>
    </source>
</evidence>
<dbReference type="Pfam" id="PF10483">
    <property type="entry name" value="Elong_Iki1"/>
    <property type="match status" value="2"/>
</dbReference>
<gene>
    <name evidence="10" type="ORF">ACJMK2_007835</name>
</gene>